<dbReference type="Proteomes" id="UP000315759">
    <property type="component" value="Unassembled WGS sequence"/>
</dbReference>
<feature type="binding site" evidence="7">
    <location>
        <position position="321"/>
    </location>
    <ligand>
        <name>NAD(+)</name>
        <dbReference type="ChEBI" id="CHEBI:57540"/>
    </ligand>
</feature>
<dbReference type="Pfam" id="PF02800">
    <property type="entry name" value="Gp_dh_C"/>
    <property type="match status" value="1"/>
</dbReference>
<dbReference type="InterPro" id="IPR020830">
    <property type="entry name" value="GlycerAld_3-P_DH_AS"/>
</dbReference>
<evidence type="ECO:0000256" key="4">
    <source>
        <dbReference type="ARBA" id="ARBA00023002"/>
    </source>
</evidence>
<dbReference type="GO" id="GO:0004365">
    <property type="term" value="F:glyceraldehyde-3-phosphate dehydrogenase (NAD+) (phosphorylating) activity"/>
    <property type="evidence" value="ECO:0007669"/>
    <property type="project" value="UniProtKB-ARBA"/>
</dbReference>
<evidence type="ECO:0000256" key="9">
    <source>
        <dbReference type="RuleBase" id="RU000397"/>
    </source>
</evidence>
<evidence type="ECO:0000256" key="3">
    <source>
        <dbReference type="ARBA" id="ARBA00021022"/>
    </source>
</evidence>
<evidence type="ECO:0000313" key="12">
    <source>
        <dbReference type="EMBL" id="TQR86414.1"/>
    </source>
</evidence>
<evidence type="ECO:0000313" key="13">
    <source>
        <dbReference type="Proteomes" id="UP000315759"/>
    </source>
</evidence>
<accession>A0A544W2E9</accession>
<evidence type="ECO:0000256" key="8">
    <source>
        <dbReference type="PIRSR" id="PIRSR000149-4"/>
    </source>
</evidence>
<evidence type="ECO:0000256" key="2">
    <source>
        <dbReference type="ARBA" id="ARBA00007406"/>
    </source>
</evidence>
<dbReference type="EMBL" id="VIFX01000012">
    <property type="protein sequence ID" value="TQR86414.1"/>
    <property type="molecule type" value="Genomic_DNA"/>
</dbReference>
<dbReference type="PRINTS" id="PR00078">
    <property type="entry name" value="G3PDHDRGNASE"/>
</dbReference>
<evidence type="ECO:0000256" key="7">
    <source>
        <dbReference type="PIRSR" id="PIRSR000149-3"/>
    </source>
</evidence>
<name>A0A544W2E9_9MYCO</name>
<evidence type="ECO:0000256" key="6">
    <source>
        <dbReference type="PIRSR" id="PIRSR000149-2"/>
    </source>
</evidence>
<evidence type="ECO:0000256" key="5">
    <source>
        <dbReference type="PIRSR" id="PIRSR000149-1"/>
    </source>
</evidence>
<feature type="binding site" evidence="7">
    <location>
        <begin position="12"/>
        <end position="13"/>
    </location>
    <ligand>
        <name>NAD(+)</name>
        <dbReference type="ChEBI" id="CHEBI:57540"/>
    </ligand>
</feature>
<reference evidence="12 13" key="1">
    <citation type="submission" date="2018-10" db="EMBL/GenBank/DDBJ databases">
        <title>Draft genome of Mycobacterium hodleri strain B.</title>
        <authorList>
            <person name="Amande T.J."/>
            <person name="Mcgenity T.J."/>
        </authorList>
    </citation>
    <scope>NUCLEOTIDE SEQUENCE [LARGE SCALE GENOMIC DNA]</scope>
    <source>
        <strain evidence="12 13">B</strain>
    </source>
</reference>
<dbReference type="PIRSF" id="PIRSF000149">
    <property type="entry name" value="GAP_DH"/>
    <property type="match status" value="1"/>
</dbReference>
<dbReference type="AlphaFoldDB" id="A0A544W2E9"/>
<dbReference type="NCBIfam" id="TIGR01534">
    <property type="entry name" value="GAPDH-I"/>
    <property type="match status" value="1"/>
</dbReference>
<feature type="binding site" evidence="6">
    <location>
        <position position="240"/>
    </location>
    <ligand>
        <name>D-glyceraldehyde 3-phosphate</name>
        <dbReference type="ChEBI" id="CHEBI:59776"/>
    </ligand>
</feature>
<dbReference type="PROSITE" id="PS00071">
    <property type="entry name" value="GAPDH"/>
    <property type="match status" value="1"/>
</dbReference>
<dbReference type="Gene3D" id="3.40.50.720">
    <property type="entry name" value="NAD(P)-binding Rossmann-like Domain"/>
    <property type="match status" value="1"/>
</dbReference>
<proteinExistence type="inferred from homology"/>
<keyword evidence="13" id="KW-1185">Reference proteome</keyword>
<dbReference type="GO" id="GO:0005737">
    <property type="term" value="C:cytoplasm"/>
    <property type="evidence" value="ECO:0007669"/>
    <property type="project" value="UniProtKB-SubCell"/>
</dbReference>
<feature type="active site" description="Nucleophile" evidence="5">
    <location>
        <position position="159"/>
    </location>
</feature>
<dbReference type="GO" id="GO:0006006">
    <property type="term" value="P:glucose metabolic process"/>
    <property type="evidence" value="ECO:0007669"/>
    <property type="project" value="InterPro"/>
</dbReference>
<dbReference type="Pfam" id="PF00044">
    <property type="entry name" value="Gp_dh_N"/>
    <property type="match status" value="1"/>
</dbReference>
<dbReference type="GO" id="GO:0050661">
    <property type="term" value="F:NADP binding"/>
    <property type="evidence" value="ECO:0007669"/>
    <property type="project" value="InterPro"/>
</dbReference>
<dbReference type="SMART" id="SM00846">
    <property type="entry name" value="Gp_dh_N"/>
    <property type="match status" value="1"/>
</dbReference>
<dbReference type="FunFam" id="3.30.360.10:FF:000002">
    <property type="entry name" value="Glyceraldehyde-3-phosphate dehydrogenase"/>
    <property type="match status" value="1"/>
</dbReference>
<comment type="caution">
    <text evidence="12">The sequence shown here is derived from an EMBL/GenBank/DDBJ whole genome shotgun (WGS) entry which is preliminary data.</text>
</comment>
<feature type="domain" description="Glyceraldehyde 3-phosphate dehydrogenase NAD(P) binding" evidence="11">
    <location>
        <begin position="3"/>
        <end position="159"/>
    </location>
</feature>
<keyword evidence="4 10" id="KW-0560">Oxidoreductase</keyword>
<evidence type="ECO:0000256" key="1">
    <source>
        <dbReference type="ARBA" id="ARBA00004496"/>
    </source>
</evidence>
<gene>
    <name evidence="12" type="primary">gap</name>
    <name evidence="12" type="ORF">D8S82_11160</name>
</gene>
<dbReference type="GO" id="GO:0051287">
    <property type="term" value="F:NAD binding"/>
    <property type="evidence" value="ECO:0007669"/>
    <property type="project" value="InterPro"/>
</dbReference>
<dbReference type="PANTHER" id="PTHR43148">
    <property type="entry name" value="GLYCERALDEHYDE-3-PHOSPHATE DEHYDROGENASE 2"/>
    <property type="match status" value="1"/>
</dbReference>
<feature type="binding site" evidence="6">
    <location>
        <begin position="158"/>
        <end position="160"/>
    </location>
    <ligand>
        <name>D-glyceraldehyde 3-phosphate</name>
        <dbReference type="ChEBI" id="CHEBI:59776"/>
    </ligand>
</feature>
<dbReference type="RefSeq" id="WP_142552176.1">
    <property type="nucleotide sequence ID" value="NZ_VIFX01000012.1"/>
</dbReference>
<evidence type="ECO:0000259" key="11">
    <source>
        <dbReference type="SMART" id="SM00846"/>
    </source>
</evidence>
<dbReference type="SUPFAM" id="SSF51735">
    <property type="entry name" value="NAD(P)-binding Rossmann-fold domains"/>
    <property type="match status" value="1"/>
</dbReference>
<evidence type="ECO:0000256" key="10">
    <source>
        <dbReference type="RuleBase" id="RU361160"/>
    </source>
</evidence>
<dbReference type="InterPro" id="IPR006424">
    <property type="entry name" value="Glyceraldehyde-3-P_DH_1"/>
</dbReference>
<organism evidence="12 13">
    <name type="scientific">Mycolicibacterium hodleri</name>
    <dbReference type="NCBI Taxonomy" id="49897"/>
    <lineage>
        <taxon>Bacteria</taxon>
        <taxon>Bacillati</taxon>
        <taxon>Actinomycetota</taxon>
        <taxon>Actinomycetes</taxon>
        <taxon>Mycobacteriales</taxon>
        <taxon>Mycobacteriaceae</taxon>
        <taxon>Mycolicibacterium</taxon>
    </lineage>
</organism>
<feature type="binding site" evidence="7">
    <location>
        <position position="40"/>
    </location>
    <ligand>
        <name>NAD(+)</name>
        <dbReference type="ChEBI" id="CHEBI:57540"/>
    </ligand>
</feature>
<dbReference type="CDD" id="cd05214">
    <property type="entry name" value="GAPDH_I_N"/>
    <property type="match status" value="1"/>
</dbReference>
<feature type="binding site" evidence="6">
    <location>
        <begin position="217"/>
        <end position="218"/>
    </location>
    <ligand>
        <name>D-glyceraldehyde 3-phosphate</name>
        <dbReference type="ChEBI" id="CHEBI:59776"/>
    </ligand>
</feature>
<dbReference type="InterPro" id="IPR020829">
    <property type="entry name" value="GlycerAld_3-P_DH_cat"/>
</dbReference>
<sequence>MTVRVGVNGFGRIGRNFFRALDAQKALGNNVDIEIIAVNDLTDNATLAHLLKFDSILGRLPYDVSLEGDDTIVVGDTKIKALEVKAGPAELPWGDLGVDVVVESTGIFTNAAKAKGHLDAGAKKVIISAPATDPDITIVMGVNDDKYDGSQNIISNASCTTNCLGPLAKVLHDEFGIVKGLMTTIHAYTQDQNLQDGPHSDLRRARAAALNIVPTSTGAAKAIGLVMPELKGKLDGYALRVPIPTGSVTDLTAELAKSATADEINAAMKAAAEGRLKGILKYYDAPIVSSDIVTDPHSSIFDSGLTKVIDNQAKVVSWYDNEWGYSNRLVDLVALVGKSL</sequence>
<dbReference type="EC" id="1.2.1.-" evidence="10"/>
<keyword evidence="7" id="KW-0547">Nucleotide-binding</keyword>
<comment type="subcellular location">
    <subcellularLocation>
        <location evidence="1">Cytoplasm</location>
    </subcellularLocation>
</comment>
<protein>
    <recommendedName>
        <fullName evidence="3 10">Glyceraldehyde-3-phosphate dehydrogenase</fullName>
        <ecNumber evidence="10">1.2.1.-</ecNumber>
    </recommendedName>
</protein>
<dbReference type="FunFam" id="3.40.50.720:FF:000001">
    <property type="entry name" value="Glyceraldehyde-3-phosphate dehydrogenase"/>
    <property type="match status" value="1"/>
</dbReference>
<keyword evidence="7" id="KW-0520">NAD</keyword>
<feature type="binding site" evidence="7">
    <location>
        <position position="128"/>
    </location>
    <ligand>
        <name>NAD(+)</name>
        <dbReference type="ChEBI" id="CHEBI:57540"/>
    </ligand>
</feature>
<feature type="binding site" evidence="6">
    <location>
        <position position="189"/>
    </location>
    <ligand>
        <name>D-glyceraldehyde 3-phosphate</name>
        <dbReference type="ChEBI" id="CHEBI:59776"/>
    </ligand>
</feature>
<dbReference type="InterPro" id="IPR020828">
    <property type="entry name" value="GlycerAld_3-P_DH_NAD(P)-bd"/>
</dbReference>
<feature type="site" description="Activates thiol group during catalysis" evidence="8">
    <location>
        <position position="186"/>
    </location>
</feature>
<dbReference type="SUPFAM" id="SSF55347">
    <property type="entry name" value="Glyceraldehyde-3-phosphate dehydrogenase-like, C-terminal domain"/>
    <property type="match status" value="1"/>
</dbReference>
<dbReference type="InterPro" id="IPR020831">
    <property type="entry name" value="GlycerAld/Erythrose_P_DH"/>
</dbReference>
<comment type="similarity">
    <text evidence="2 9">Belongs to the glyceraldehyde-3-phosphate dehydrogenase family.</text>
</comment>
<dbReference type="Gene3D" id="3.30.360.10">
    <property type="entry name" value="Dihydrodipicolinate Reductase, domain 2"/>
    <property type="match status" value="1"/>
</dbReference>
<dbReference type="CDD" id="cd18126">
    <property type="entry name" value="GAPDH_I_C"/>
    <property type="match status" value="1"/>
</dbReference>
<dbReference type="InterPro" id="IPR036291">
    <property type="entry name" value="NAD(P)-bd_dom_sf"/>
</dbReference>